<dbReference type="AlphaFoldDB" id="A0A5B7EQW5"/>
<gene>
    <name evidence="1" type="ORF">E2C01_028764</name>
</gene>
<sequence>MNARSKARTLWLAPCTSAGCRCLTKGHCGLKLLYMSASESPGGGATPKSFLKRTKRFGCTQLSIRLATSKPLHLCPLSPRSTLSASEMHSFSLFSSNPSSVLSTILSYTLTCKLLKELS</sequence>
<proteinExistence type="predicted"/>
<reference evidence="1 2" key="1">
    <citation type="submission" date="2019-05" db="EMBL/GenBank/DDBJ databases">
        <title>Another draft genome of Portunus trituberculatus and its Hox gene families provides insights of decapod evolution.</title>
        <authorList>
            <person name="Jeong J.-H."/>
            <person name="Song I."/>
            <person name="Kim S."/>
            <person name="Choi T."/>
            <person name="Kim D."/>
            <person name="Ryu S."/>
            <person name="Kim W."/>
        </authorList>
    </citation>
    <scope>NUCLEOTIDE SEQUENCE [LARGE SCALE GENOMIC DNA]</scope>
    <source>
        <tissue evidence="1">Muscle</tissue>
    </source>
</reference>
<protein>
    <submittedName>
        <fullName evidence="1">Uncharacterized protein</fullName>
    </submittedName>
</protein>
<keyword evidence="2" id="KW-1185">Reference proteome</keyword>
<comment type="caution">
    <text evidence="1">The sequence shown here is derived from an EMBL/GenBank/DDBJ whole genome shotgun (WGS) entry which is preliminary data.</text>
</comment>
<dbReference type="PROSITE" id="PS51257">
    <property type="entry name" value="PROKAR_LIPOPROTEIN"/>
    <property type="match status" value="1"/>
</dbReference>
<name>A0A5B7EQW5_PORTR</name>
<dbReference type="Proteomes" id="UP000324222">
    <property type="component" value="Unassembled WGS sequence"/>
</dbReference>
<evidence type="ECO:0000313" key="2">
    <source>
        <dbReference type="Proteomes" id="UP000324222"/>
    </source>
</evidence>
<organism evidence="1 2">
    <name type="scientific">Portunus trituberculatus</name>
    <name type="common">Swimming crab</name>
    <name type="synonym">Neptunus trituberculatus</name>
    <dbReference type="NCBI Taxonomy" id="210409"/>
    <lineage>
        <taxon>Eukaryota</taxon>
        <taxon>Metazoa</taxon>
        <taxon>Ecdysozoa</taxon>
        <taxon>Arthropoda</taxon>
        <taxon>Crustacea</taxon>
        <taxon>Multicrustacea</taxon>
        <taxon>Malacostraca</taxon>
        <taxon>Eumalacostraca</taxon>
        <taxon>Eucarida</taxon>
        <taxon>Decapoda</taxon>
        <taxon>Pleocyemata</taxon>
        <taxon>Brachyura</taxon>
        <taxon>Eubrachyura</taxon>
        <taxon>Portunoidea</taxon>
        <taxon>Portunidae</taxon>
        <taxon>Portuninae</taxon>
        <taxon>Portunus</taxon>
    </lineage>
</organism>
<evidence type="ECO:0000313" key="1">
    <source>
        <dbReference type="EMBL" id="MPC35343.1"/>
    </source>
</evidence>
<accession>A0A5B7EQW5</accession>
<dbReference type="EMBL" id="VSRR010003253">
    <property type="protein sequence ID" value="MPC35343.1"/>
    <property type="molecule type" value="Genomic_DNA"/>
</dbReference>